<dbReference type="EMBL" id="BFFP01000047">
    <property type="protein sequence ID" value="GBG95684.1"/>
    <property type="molecule type" value="Genomic_DNA"/>
</dbReference>
<sequence>MEELRVLVPNGMLGYGFPLADFERGMQKHPHGIVVDAGSTDSGPQKLALGEMTCPESAYYKELSILVPAAKKAGIPLMVSSAGGDGTNQHVDLFGEIVAKIAAEQKLSLRVAKIYSDVSKIQIKDALEAGKIKAMQNVPHLENTEIDAATVITAQMGAEPYLKLLRSEQKPDVIIGGRTYDPSPTAALGIYYGFDPALAWHMGKIIECGAICCVPAGKTVLGTLHKDHFLIEPLSPDSKALPHTVAAHTMYEKSSALNLPGPGGVLNLESCEFKAETERITRISGSRFIQDKNYTVKLEGAKVVGYRSITVMGLRDPILIDQVDDALTYVKEETQKELPQECAQSQIIFHPYGKNATMKNLESLTDEPGHEMCVIAEVASPTQEMAQLVVNRIRTTLLHYGYPGRIATSGNIGMPFTPLEIPLGKVCQFNIYHLMQINDPVAQFPVTIQEVGNK</sequence>
<dbReference type="RefSeq" id="WP_124978195.1">
    <property type="nucleotide sequence ID" value="NZ_BFFP01000047.1"/>
</dbReference>
<evidence type="ECO:0000259" key="1">
    <source>
        <dbReference type="Pfam" id="PF07287"/>
    </source>
</evidence>
<dbReference type="GO" id="GO:0016829">
    <property type="term" value="F:lyase activity"/>
    <property type="evidence" value="ECO:0007669"/>
    <property type="project" value="UniProtKB-KW"/>
</dbReference>
<dbReference type="OrthoDB" id="9763456at2"/>
<name>A0A401IVW7_9LACO</name>
<evidence type="ECO:0000313" key="3">
    <source>
        <dbReference type="Proteomes" id="UP000286848"/>
    </source>
</evidence>
<feature type="domain" description="Acyclic terpene utilisation N-terminal" evidence="1">
    <location>
        <begin position="60"/>
        <end position="213"/>
    </location>
</feature>
<dbReference type="Proteomes" id="UP000286848">
    <property type="component" value="Unassembled WGS sequence"/>
</dbReference>
<gene>
    <name evidence="2" type="ORF">LFYK43_21430</name>
</gene>
<comment type="caution">
    <text evidence="2">The sequence shown here is derived from an EMBL/GenBank/DDBJ whole genome shotgun (WGS) entry which is preliminary data.</text>
</comment>
<dbReference type="Pfam" id="PF07287">
    <property type="entry name" value="AtuA"/>
    <property type="match status" value="1"/>
</dbReference>
<dbReference type="AlphaFoldDB" id="A0A401IVW7"/>
<dbReference type="InterPro" id="IPR010839">
    <property type="entry name" value="AtuA_N"/>
</dbReference>
<reference evidence="2 3" key="1">
    <citation type="journal article" date="2019" name="Int. J. Syst. Evol. Microbiol.">
        <title>Lactobacillus salitolerans sp. nov., a novel lactic acid bacterium isolated from spent mushroom substrates.</title>
        <authorList>
            <person name="Tohno M."/>
            <person name="Tanizawa Y."/>
            <person name="Kojima Y."/>
            <person name="Sakamoto M."/>
            <person name="Nakamura Y."/>
            <person name="Ohkuma M."/>
            <person name="Kobayashi H."/>
        </authorList>
    </citation>
    <scope>NUCLEOTIDE SEQUENCE [LARGE SCALE GENOMIC DNA]</scope>
    <source>
        <strain evidence="2 3">YK43</strain>
    </source>
</reference>
<accession>A0A401IVW7</accession>
<proteinExistence type="predicted"/>
<keyword evidence="3" id="KW-1185">Reference proteome</keyword>
<evidence type="ECO:0000313" key="2">
    <source>
        <dbReference type="EMBL" id="GBG95684.1"/>
    </source>
</evidence>
<protein>
    <submittedName>
        <fullName evidence="2">3-methylaspartate ammonia-lyase</fullName>
    </submittedName>
</protein>
<organism evidence="2 3">
    <name type="scientific">Ligilactobacillus salitolerans</name>
    <dbReference type="NCBI Taxonomy" id="1808352"/>
    <lineage>
        <taxon>Bacteria</taxon>
        <taxon>Bacillati</taxon>
        <taxon>Bacillota</taxon>
        <taxon>Bacilli</taxon>
        <taxon>Lactobacillales</taxon>
        <taxon>Lactobacillaceae</taxon>
        <taxon>Ligilactobacillus</taxon>
    </lineage>
</organism>
<keyword evidence="2" id="KW-0456">Lyase</keyword>